<sequence length="182" mass="20396">MNLDDFILAPVDEVEQRVLETFTSGDDELDVFLKEDACAYSTHGITSTTVVFLEGSDDPVGFFSLSCDSLKLEGVELSELGLPFQAPIDFFPAVKITKLAVALDWQSRGLGEAIIQLIQGISFTLPFSARLLTVNAVNRERTIRFYNRLEFLESSRNMAMSGQRKKGRQPATVLMYRDLYQV</sequence>
<comment type="catalytic activity">
    <reaction evidence="6">
        <text>glycyl-tRNA(Gly) + acetyl-CoA = N-acetylglycyl-tRNA(Gly) + CoA + H(+)</text>
        <dbReference type="Rhea" id="RHEA:81867"/>
        <dbReference type="Rhea" id="RHEA-COMP:9683"/>
        <dbReference type="Rhea" id="RHEA-COMP:19766"/>
        <dbReference type="ChEBI" id="CHEBI:15378"/>
        <dbReference type="ChEBI" id="CHEBI:57287"/>
        <dbReference type="ChEBI" id="CHEBI:57288"/>
        <dbReference type="ChEBI" id="CHEBI:78522"/>
        <dbReference type="ChEBI" id="CHEBI:232036"/>
    </reaction>
</comment>
<dbReference type="EMBL" id="JAFFZW010000001">
    <property type="protein sequence ID" value="MBP0943792.1"/>
    <property type="molecule type" value="Genomic_DNA"/>
</dbReference>
<dbReference type="SUPFAM" id="SSF55729">
    <property type="entry name" value="Acyl-CoA N-acyltransferases (Nat)"/>
    <property type="match status" value="1"/>
</dbReference>
<dbReference type="RefSeq" id="WP_099227443.1">
    <property type="nucleotide sequence ID" value="NZ_JAFFZW010000001.1"/>
</dbReference>
<evidence type="ECO:0000256" key="2">
    <source>
        <dbReference type="ARBA" id="ARBA00022491"/>
    </source>
</evidence>
<dbReference type="Gene3D" id="3.40.630.30">
    <property type="match status" value="1"/>
</dbReference>
<reference evidence="8 9" key="1">
    <citation type="journal article" date="2022" name="Syst. Appl. Microbiol.">
        <title>Pseudomonas alliivorans sp. nov., a plant-pathogenic bacterium isolated from onion foliage in Georgia, USA.</title>
        <authorList>
            <person name="Zhao M."/>
            <person name="Tyson C."/>
            <person name="Chen H.C."/>
            <person name="Paudel S."/>
            <person name="Gitaitis R."/>
            <person name="Kvitko B."/>
            <person name="Dutta B."/>
        </authorList>
    </citation>
    <scope>NUCLEOTIDE SEQUENCE [LARGE SCALE GENOMIC DNA]</scope>
    <source>
        <strain evidence="8 9">20GA0068</strain>
    </source>
</reference>
<dbReference type="InterPro" id="IPR000182">
    <property type="entry name" value="GNAT_dom"/>
</dbReference>
<evidence type="ECO:0000256" key="3">
    <source>
        <dbReference type="ARBA" id="ARBA00022649"/>
    </source>
</evidence>
<keyword evidence="9" id="KW-1185">Reference proteome</keyword>
<dbReference type="PANTHER" id="PTHR36449">
    <property type="entry name" value="ACETYLTRANSFERASE-RELATED"/>
    <property type="match status" value="1"/>
</dbReference>
<feature type="domain" description="N-acetyltransferase" evidence="7">
    <location>
        <begin position="1"/>
        <end position="180"/>
    </location>
</feature>
<gene>
    <name evidence="8" type="ORF">JTJ32_00375</name>
</gene>
<evidence type="ECO:0000256" key="6">
    <source>
        <dbReference type="ARBA" id="ARBA00049880"/>
    </source>
</evidence>
<proteinExistence type="inferred from homology"/>
<keyword evidence="5" id="KW-0012">Acyltransferase</keyword>
<name>A0ABS4BZF6_9PSED</name>
<evidence type="ECO:0000256" key="4">
    <source>
        <dbReference type="ARBA" id="ARBA00022679"/>
    </source>
</evidence>
<evidence type="ECO:0000313" key="9">
    <source>
        <dbReference type="Proteomes" id="UP000673197"/>
    </source>
</evidence>
<evidence type="ECO:0000313" key="8">
    <source>
        <dbReference type="EMBL" id="MBP0943792.1"/>
    </source>
</evidence>
<keyword evidence="4" id="KW-0808">Transferase</keyword>
<evidence type="ECO:0000256" key="1">
    <source>
        <dbReference type="ARBA" id="ARBA00009342"/>
    </source>
</evidence>
<dbReference type="PANTHER" id="PTHR36449:SF1">
    <property type="entry name" value="ACETYLTRANSFERASE"/>
    <property type="match status" value="1"/>
</dbReference>
<dbReference type="InterPro" id="IPR016181">
    <property type="entry name" value="Acyl_CoA_acyltransferase"/>
</dbReference>
<accession>A0ABS4BZF6</accession>
<organism evidence="8 9">
    <name type="scientific">Pseudomonas alliivorans</name>
    <dbReference type="NCBI Taxonomy" id="2810613"/>
    <lineage>
        <taxon>Bacteria</taxon>
        <taxon>Pseudomonadati</taxon>
        <taxon>Pseudomonadota</taxon>
        <taxon>Gammaproteobacteria</taxon>
        <taxon>Pseudomonadales</taxon>
        <taxon>Pseudomonadaceae</taxon>
        <taxon>Pseudomonas</taxon>
    </lineage>
</organism>
<keyword evidence="2" id="KW-0678">Repressor</keyword>
<comment type="caution">
    <text evidence="8">The sequence shown here is derived from an EMBL/GenBank/DDBJ whole genome shotgun (WGS) entry which is preliminary data.</text>
</comment>
<evidence type="ECO:0000259" key="7">
    <source>
        <dbReference type="PROSITE" id="PS51186"/>
    </source>
</evidence>
<evidence type="ECO:0000256" key="5">
    <source>
        <dbReference type="ARBA" id="ARBA00023315"/>
    </source>
</evidence>
<comment type="similarity">
    <text evidence="1">Belongs to the acetyltransferase family. GNAT subfamily.</text>
</comment>
<keyword evidence="3" id="KW-1277">Toxin-antitoxin system</keyword>
<dbReference type="Proteomes" id="UP000673197">
    <property type="component" value="Unassembled WGS sequence"/>
</dbReference>
<dbReference type="PROSITE" id="PS51186">
    <property type="entry name" value="GNAT"/>
    <property type="match status" value="1"/>
</dbReference>
<protein>
    <submittedName>
        <fullName evidence="8">GNAT family N-acetyltransferase</fullName>
    </submittedName>
</protein>